<gene>
    <name evidence="9" type="ORF">GCM10009838_63270</name>
</gene>
<keyword evidence="3 6" id="KW-0812">Transmembrane</keyword>
<protein>
    <recommendedName>
        <fullName evidence="11">SHOCT domain-containing protein</fullName>
    </recommendedName>
</protein>
<dbReference type="Pfam" id="PF13396">
    <property type="entry name" value="PLDc_N"/>
    <property type="match status" value="1"/>
</dbReference>
<dbReference type="Proteomes" id="UP001499854">
    <property type="component" value="Unassembled WGS sequence"/>
</dbReference>
<proteinExistence type="predicted"/>
<dbReference type="InterPro" id="IPR018649">
    <property type="entry name" value="SHOCT"/>
</dbReference>
<feature type="domain" description="SHOCT" evidence="7">
    <location>
        <begin position="93"/>
        <end position="120"/>
    </location>
</feature>
<dbReference type="Pfam" id="PF09851">
    <property type="entry name" value="SHOCT"/>
    <property type="match status" value="1"/>
</dbReference>
<comment type="subcellular location">
    <subcellularLocation>
        <location evidence="1">Cell membrane</location>
        <topology evidence="1">Multi-pass membrane protein</topology>
    </subcellularLocation>
</comment>
<evidence type="ECO:0000256" key="5">
    <source>
        <dbReference type="ARBA" id="ARBA00023136"/>
    </source>
</evidence>
<dbReference type="InterPro" id="IPR027379">
    <property type="entry name" value="CLS_N"/>
</dbReference>
<evidence type="ECO:0000259" key="8">
    <source>
        <dbReference type="Pfam" id="PF13396"/>
    </source>
</evidence>
<name>A0ABP5E784_9ACTN</name>
<evidence type="ECO:0000256" key="3">
    <source>
        <dbReference type="ARBA" id="ARBA00022692"/>
    </source>
</evidence>
<feature type="transmembrane region" description="Helical" evidence="6">
    <location>
        <begin position="36"/>
        <end position="54"/>
    </location>
</feature>
<feature type="domain" description="Cardiolipin synthase N-terminal" evidence="8">
    <location>
        <begin position="9"/>
        <end position="55"/>
    </location>
</feature>
<dbReference type="EMBL" id="BAAAQM010000045">
    <property type="protein sequence ID" value="GAA1991196.1"/>
    <property type="molecule type" value="Genomic_DNA"/>
</dbReference>
<evidence type="ECO:0000256" key="2">
    <source>
        <dbReference type="ARBA" id="ARBA00022475"/>
    </source>
</evidence>
<evidence type="ECO:0000313" key="9">
    <source>
        <dbReference type="EMBL" id="GAA1991196.1"/>
    </source>
</evidence>
<sequence length="122" mass="13677">MIFWFFLWIMWFMLLFRIIADLFSDHDLSGWAKVGWTILVCLLPFIGVFIYLVARGKGMAERSAAHAQRNKQEFDDYIRQTAGAGGGAASPAEELAKLADLKSTGAISESEYEQAKKKLLAV</sequence>
<keyword evidence="2" id="KW-1003">Cell membrane</keyword>
<evidence type="ECO:0008006" key="11">
    <source>
        <dbReference type="Google" id="ProtNLM"/>
    </source>
</evidence>
<accession>A0ABP5E784</accession>
<keyword evidence="4 6" id="KW-1133">Transmembrane helix</keyword>
<evidence type="ECO:0000256" key="6">
    <source>
        <dbReference type="SAM" id="Phobius"/>
    </source>
</evidence>
<comment type="caution">
    <text evidence="9">The sequence shown here is derived from an EMBL/GenBank/DDBJ whole genome shotgun (WGS) entry which is preliminary data.</text>
</comment>
<evidence type="ECO:0000256" key="1">
    <source>
        <dbReference type="ARBA" id="ARBA00004651"/>
    </source>
</evidence>
<organism evidence="9 10">
    <name type="scientific">Catenulispora subtropica</name>
    <dbReference type="NCBI Taxonomy" id="450798"/>
    <lineage>
        <taxon>Bacteria</taxon>
        <taxon>Bacillati</taxon>
        <taxon>Actinomycetota</taxon>
        <taxon>Actinomycetes</taxon>
        <taxon>Catenulisporales</taxon>
        <taxon>Catenulisporaceae</taxon>
        <taxon>Catenulispora</taxon>
    </lineage>
</organism>
<reference evidence="10" key="1">
    <citation type="journal article" date="2019" name="Int. J. Syst. Evol. Microbiol.">
        <title>The Global Catalogue of Microorganisms (GCM) 10K type strain sequencing project: providing services to taxonomists for standard genome sequencing and annotation.</title>
        <authorList>
            <consortium name="The Broad Institute Genomics Platform"/>
            <consortium name="The Broad Institute Genome Sequencing Center for Infectious Disease"/>
            <person name="Wu L."/>
            <person name="Ma J."/>
        </authorList>
    </citation>
    <scope>NUCLEOTIDE SEQUENCE [LARGE SCALE GENOMIC DNA]</scope>
    <source>
        <strain evidence="10">JCM 16013</strain>
    </source>
</reference>
<evidence type="ECO:0000256" key="4">
    <source>
        <dbReference type="ARBA" id="ARBA00022989"/>
    </source>
</evidence>
<evidence type="ECO:0000259" key="7">
    <source>
        <dbReference type="Pfam" id="PF09851"/>
    </source>
</evidence>
<keyword evidence="10" id="KW-1185">Reference proteome</keyword>
<evidence type="ECO:0000313" key="10">
    <source>
        <dbReference type="Proteomes" id="UP001499854"/>
    </source>
</evidence>
<keyword evidence="5 6" id="KW-0472">Membrane</keyword>